<protein>
    <submittedName>
        <fullName evidence="2">Uncharacterized protein</fullName>
    </submittedName>
</protein>
<dbReference type="Proteomes" id="UP000660729">
    <property type="component" value="Unassembled WGS sequence"/>
</dbReference>
<dbReference type="AlphaFoldDB" id="A0A8H6VH25"/>
<sequence>MADTENAWNSHLHTTQHTLRLSRAQDAAAAREANGASKKRKASTIDSPSPEDRKKQKPTSFKPGFDHDEQDPKQEVLPAEEQPKQQESEQTGGKEEDEADAAELDALDKELAELEASTRQDGASYAQATISAPAMTAEEIAAQAREEQSAQRGKRDAELEAEKEDAARLMEDEFEEMEGLEEPA</sequence>
<feature type="compositionally biased region" description="Basic and acidic residues" evidence="1">
    <location>
        <begin position="64"/>
        <end position="74"/>
    </location>
</feature>
<accession>A0A8H6VH25</accession>
<feature type="compositionally biased region" description="Low complexity" evidence="1">
    <location>
        <begin position="24"/>
        <end position="36"/>
    </location>
</feature>
<evidence type="ECO:0000256" key="1">
    <source>
        <dbReference type="SAM" id="MobiDB-lite"/>
    </source>
</evidence>
<keyword evidence="3" id="KW-1185">Reference proteome</keyword>
<evidence type="ECO:0000313" key="2">
    <source>
        <dbReference type="EMBL" id="KAF7191245.1"/>
    </source>
</evidence>
<feature type="compositionally biased region" description="Basic and acidic residues" evidence="1">
    <location>
        <begin position="144"/>
        <end position="164"/>
    </location>
</feature>
<feature type="compositionally biased region" description="Polar residues" evidence="1">
    <location>
        <begin position="119"/>
        <end position="130"/>
    </location>
</feature>
<reference evidence="2" key="1">
    <citation type="submission" date="2020-04" db="EMBL/GenBank/DDBJ databases">
        <title>Draft genome resource of the tomato pathogen Pseudocercospora fuligena.</title>
        <authorList>
            <person name="Zaccaron A."/>
        </authorList>
    </citation>
    <scope>NUCLEOTIDE SEQUENCE</scope>
    <source>
        <strain evidence="2">PF001</strain>
    </source>
</reference>
<feature type="region of interest" description="Disordered" evidence="1">
    <location>
        <begin position="1"/>
        <end position="164"/>
    </location>
</feature>
<feature type="compositionally biased region" description="Basic and acidic residues" evidence="1">
    <location>
        <begin position="106"/>
        <end position="118"/>
    </location>
</feature>
<feature type="compositionally biased region" description="Polar residues" evidence="1">
    <location>
        <begin position="1"/>
        <end position="19"/>
    </location>
</feature>
<gene>
    <name evidence="2" type="ORF">HII31_07268</name>
</gene>
<name>A0A8H6VH25_9PEZI</name>
<dbReference type="OrthoDB" id="77607at2759"/>
<feature type="compositionally biased region" description="Acidic residues" evidence="1">
    <location>
        <begin position="95"/>
        <end position="105"/>
    </location>
</feature>
<comment type="caution">
    <text evidence="2">The sequence shown here is derived from an EMBL/GenBank/DDBJ whole genome shotgun (WGS) entry which is preliminary data.</text>
</comment>
<proteinExistence type="predicted"/>
<dbReference type="EMBL" id="JABCIY010000158">
    <property type="protein sequence ID" value="KAF7191245.1"/>
    <property type="molecule type" value="Genomic_DNA"/>
</dbReference>
<organism evidence="2 3">
    <name type="scientific">Pseudocercospora fuligena</name>
    <dbReference type="NCBI Taxonomy" id="685502"/>
    <lineage>
        <taxon>Eukaryota</taxon>
        <taxon>Fungi</taxon>
        <taxon>Dikarya</taxon>
        <taxon>Ascomycota</taxon>
        <taxon>Pezizomycotina</taxon>
        <taxon>Dothideomycetes</taxon>
        <taxon>Dothideomycetidae</taxon>
        <taxon>Mycosphaerellales</taxon>
        <taxon>Mycosphaerellaceae</taxon>
        <taxon>Pseudocercospora</taxon>
    </lineage>
</organism>
<evidence type="ECO:0000313" key="3">
    <source>
        <dbReference type="Proteomes" id="UP000660729"/>
    </source>
</evidence>